<feature type="domain" description="Glutamate/phenylalanine/leucine/valine/L-tryptophan dehydrogenase C-terminal" evidence="6">
    <location>
        <begin position="288"/>
        <end position="532"/>
    </location>
</feature>
<dbReference type="InterPro" id="IPR006095">
    <property type="entry name" value="Glu/Leu/Phe/Val/Trp_DH"/>
</dbReference>
<dbReference type="EMBL" id="CP031047">
    <property type="protein sequence ID" value="QDZ24713.1"/>
    <property type="molecule type" value="Genomic_DNA"/>
</dbReference>
<accession>A0A5B8MVY7</accession>
<dbReference type="EC" id="1.4.1.4" evidence="2"/>
<proteinExistence type="inferred from homology"/>
<dbReference type="PANTHER" id="PTHR43571">
    <property type="entry name" value="NADP-SPECIFIC GLUTAMATE DEHYDROGENASE 1-RELATED"/>
    <property type="match status" value="1"/>
</dbReference>
<evidence type="ECO:0000313" key="7">
    <source>
        <dbReference type="EMBL" id="QDZ24713.1"/>
    </source>
</evidence>
<feature type="compositionally biased region" description="Low complexity" evidence="5">
    <location>
        <begin position="36"/>
        <end position="49"/>
    </location>
</feature>
<keyword evidence="3 4" id="KW-0560">Oxidoreductase</keyword>
<dbReference type="InterPro" id="IPR033922">
    <property type="entry name" value="NAD_bind_Glu_DH"/>
</dbReference>
<dbReference type="InterPro" id="IPR006096">
    <property type="entry name" value="Glu/Leu/Phe/Val/Trp_DH_C"/>
</dbReference>
<dbReference type="AlphaFoldDB" id="A0A5B8MVY7"/>
<gene>
    <name evidence="7" type="ORF">A3770_14p72310</name>
</gene>
<dbReference type="OrthoDB" id="6718861at2759"/>
<dbReference type="Proteomes" id="UP000316726">
    <property type="component" value="Chromosome 14"/>
</dbReference>
<dbReference type="InterPro" id="IPR036291">
    <property type="entry name" value="NAD(P)-bd_dom_sf"/>
</dbReference>
<dbReference type="Gene3D" id="1.10.285.10">
    <property type="entry name" value="Glutamate Dehydrogenase, chain A, domain 3"/>
    <property type="match status" value="2"/>
</dbReference>
<name>A0A5B8MVY7_9CHLO</name>
<protein>
    <recommendedName>
        <fullName evidence="2">glutamate dehydrogenase (NADP(+))</fullName>
        <ecNumber evidence="2">1.4.1.4</ecNumber>
    </recommendedName>
</protein>
<keyword evidence="8" id="KW-1185">Reference proteome</keyword>
<evidence type="ECO:0000256" key="3">
    <source>
        <dbReference type="ARBA" id="ARBA00023002"/>
    </source>
</evidence>
<dbReference type="GO" id="GO:0006537">
    <property type="term" value="P:glutamate biosynthetic process"/>
    <property type="evidence" value="ECO:0007669"/>
    <property type="project" value="TreeGrafter"/>
</dbReference>
<dbReference type="GO" id="GO:0005829">
    <property type="term" value="C:cytosol"/>
    <property type="evidence" value="ECO:0007669"/>
    <property type="project" value="TreeGrafter"/>
</dbReference>
<reference evidence="7 8" key="1">
    <citation type="submission" date="2018-07" db="EMBL/GenBank/DDBJ databases">
        <title>The complete nuclear genome of the prasinophyte Chloropicon primus (CCMP1205).</title>
        <authorList>
            <person name="Pombert J.-F."/>
            <person name="Otis C."/>
            <person name="Turmel M."/>
            <person name="Lemieux C."/>
        </authorList>
    </citation>
    <scope>NUCLEOTIDE SEQUENCE [LARGE SCALE GENOMIC DNA]</scope>
    <source>
        <strain evidence="7 8">CCMP1205</strain>
    </source>
</reference>
<comment type="similarity">
    <text evidence="1 4">Belongs to the Glu/Leu/Phe/Val dehydrogenases family.</text>
</comment>
<evidence type="ECO:0000256" key="5">
    <source>
        <dbReference type="SAM" id="MobiDB-lite"/>
    </source>
</evidence>
<evidence type="ECO:0000313" key="8">
    <source>
        <dbReference type="Proteomes" id="UP000316726"/>
    </source>
</evidence>
<feature type="compositionally biased region" description="Polar residues" evidence="5">
    <location>
        <begin position="1"/>
        <end position="17"/>
    </location>
</feature>
<evidence type="ECO:0000256" key="4">
    <source>
        <dbReference type="RuleBase" id="RU004417"/>
    </source>
</evidence>
<organism evidence="7 8">
    <name type="scientific">Chloropicon primus</name>
    <dbReference type="NCBI Taxonomy" id="1764295"/>
    <lineage>
        <taxon>Eukaryota</taxon>
        <taxon>Viridiplantae</taxon>
        <taxon>Chlorophyta</taxon>
        <taxon>Chloropicophyceae</taxon>
        <taxon>Chloropicales</taxon>
        <taxon>Chloropicaceae</taxon>
        <taxon>Chloropicon</taxon>
    </lineage>
</organism>
<dbReference type="NCBIfam" id="NF006929">
    <property type="entry name" value="PRK09414.1"/>
    <property type="match status" value="1"/>
</dbReference>
<dbReference type="SUPFAM" id="SSF51735">
    <property type="entry name" value="NAD(P)-binding Rossmann-fold domains"/>
    <property type="match status" value="1"/>
</dbReference>
<sequence length="534" mass="58195">MATKAFGSTRTMQSIRRQPTRRTVKANVASRKPHDSSSSSSPAAAASDATKKTSLWSQLGYSNLENTIGGNYDYCDLPPPWEVGTETAILESFDDMMGVFQRDAHEPEFLQAVREVLASVGPLLEKEPEKIATFRRILEPERVIMFRVPWIDDEGKQRVNRGFRVQLNSALGPYKGGLRFHPSVNLSILKFLAFEQAFKNALTGLPLGAGKGGADFDPKGKSDNEIMRFCQSYMTELCRHIGPRTDVPAGDIGVGGREIGYMYGQYKRIVGRFDAGVLTGKSMSFGGSNIRPEATGYGLVYFVDQMVTRSDIAPSLKGLRCALSGSGNVALFAAEKLLHFGAIPQTFSDSNGTLYCEKGFTEEDLEMLTELKNVKRGRLSELADVEGFEYFHGSKPWSVASFDAALPCATQNEVDLEDAEALVKSGVMVVAEGANMPSTPEAIAHFEENNVQFGPGKAANAGGVAVSGLEMAQNSMGIQWSREEVEERLRQIMVSIYDKCSEGSKMVDGGSLRMGADIMGFVRVAEAMEQQGLV</sequence>
<dbReference type="STRING" id="1764295.A0A5B8MVY7"/>
<dbReference type="SMART" id="SM00839">
    <property type="entry name" value="ELFV_dehydrog"/>
    <property type="match status" value="1"/>
</dbReference>
<dbReference type="FunFam" id="3.40.50.10860:FF:000002">
    <property type="entry name" value="Glutamate dehydrogenase"/>
    <property type="match status" value="1"/>
</dbReference>
<dbReference type="FunFam" id="3.40.50.720:FF:000030">
    <property type="entry name" value="Glutamate dehydrogenase"/>
    <property type="match status" value="1"/>
</dbReference>
<dbReference type="InterPro" id="IPR046346">
    <property type="entry name" value="Aminoacid_DH-like_N_sf"/>
</dbReference>
<evidence type="ECO:0000259" key="6">
    <source>
        <dbReference type="SMART" id="SM00839"/>
    </source>
</evidence>
<evidence type="ECO:0000256" key="2">
    <source>
        <dbReference type="ARBA" id="ARBA00012907"/>
    </source>
</evidence>
<dbReference type="FunFam" id="1.10.285.10:FF:000001">
    <property type="entry name" value="Glutamate dehydrogenase"/>
    <property type="match status" value="1"/>
</dbReference>
<dbReference type="InterPro" id="IPR050724">
    <property type="entry name" value="Glu_Leu_Phe_Val_DH"/>
</dbReference>
<dbReference type="PRINTS" id="PR00082">
    <property type="entry name" value="GLFDHDRGNASE"/>
</dbReference>
<dbReference type="SUPFAM" id="SSF53223">
    <property type="entry name" value="Aminoacid dehydrogenase-like, N-terminal domain"/>
    <property type="match status" value="1"/>
</dbReference>
<dbReference type="Pfam" id="PF02812">
    <property type="entry name" value="ELFV_dehydrog_N"/>
    <property type="match status" value="1"/>
</dbReference>
<dbReference type="Gene3D" id="3.40.50.10860">
    <property type="entry name" value="Leucine Dehydrogenase, chain A, domain 1"/>
    <property type="match status" value="1"/>
</dbReference>
<dbReference type="CDD" id="cd05313">
    <property type="entry name" value="NAD_bind_2_Glu_DH"/>
    <property type="match status" value="1"/>
</dbReference>
<dbReference type="PANTHER" id="PTHR43571:SF1">
    <property type="entry name" value="NADP-SPECIFIC GLUTAMATE DEHYDROGENASE 1-RELATED"/>
    <property type="match status" value="1"/>
</dbReference>
<dbReference type="InterPro" id="IPR006097">
    <property type="entry name" value="Glu/Leu/Phe/Val/Trp_DH_dimer"/>
</dbReference>
<dbReference type="GO" id="GO:0004354">
    <property type="term" value="F:glutamate dehydrogenase (NADP+) activity"/>
    <property type="evidence" value="ECO:0007669"/>
    <property type="project" value="UniProtKB-EC"/>
</dbReference>
<dbReference type="Pfam" id="PF00208">
    <property type="entry name" value="ELFV_dehydrog"/>
    <property type="match status" value="1"/>
</dbReference>
<evidence type="ECO:0000256" key="1">
    <source>
        <dbReference type="ARBA" id="ARBA00006382"/>
    </source>
</evidence>
<feature type="region of interest" description="Disordered" evidence="5">
    <location>
        <begin position="1"/>
        <end position="49"/>
    </location>
</feature>
<dbReference type="Gene3D" id="3.40.50.720">
    <property type="entry name" value="NAD(P)-binding Rossmann-like Domain"/>
    <property type="match status" value="1"/>
</dbReference>